<dbReference type="VEuPathDB" id="GiardiaDB:GL50581_3342"/>
<dbReference type="AlphaFoldDB" id="V6TV05"/>
<protein>
    <recommendedName>
        <fullName evidence="3">Major capsid protein</fullName>
    </recommendedName>
</protein>
<dbReference type="Proteomes" id="UP000018040">
    <property type="component" value="Unassembled WGS sequence"/>
</dbReference>
<dbReference type="EMBL" id="AHHH01000168">
    <property type="protein sequence ID" value="ESU40845.1"/>
    <property type="molecule type" value="Genomic_DNA"/>
</dbReference>
<comment type="caution">
    <text evidence="1">The sequence shown here is derived from an EMBL/GenBank/DDBJ whole genome shotgun (WGS) entry which is preliminary data.</text>
</comment>
<evidence type="ECO:0000313" key="2">
    <source>
        <dbReference type="Proteomes" id="UP000018040"/>
    </source>
</evidence>
<gene>
    <name evidence="1" type="ORF">GSB_154689</name>
</gene>
<accession>V6TV05</accession>
<evidence type="ECO:0008006" key="3">
    <source>
        <dbReference type="Google" id="ProtNLM"/>
    </source>
</evidence>
<organism evidence="1 2">
    <name type="scientific">Giardia intestinalis</name>
    <name type="common">Giardia lamblia</name>
    <dbReference type="NCBI Taxonomy" id="5741"/>
    <lineage>
        <taxon>Eukaryota</taxon>
        <taxon>Metamonada</taxon>
        <taxon>Diplomonadida</taxon>
        <taxon>Hexamitidae</taxon>
        <taxon>Giardiinae</taxon>
        <taxon>Giardia</taxon>
    </lineage>
</organism>
<name>V6TV05_GIAIN</name>
<proteinExistence type="predicted"/>
<reference evidence="1 2" key="2">
    <citation type="journal article" date="2013" name="Genome Biol. Evol.">
        <title>Genome sequencing of Giardia lamblia genotypes A2 and B isolates (DH and GS) and comparative analysis with the genomes of genotypes A1 and E (WB and Pig).</title>
        <authorList>
            <person name="Adam R.D."/>
            <person name="Dahlstrom E.W."/>
            <person name="Martens C.A."/>
            <person name="Bruno D.P."/>
            <person name="Barbian K.D."/>
            <person name="Ricklefs S.M."/>
            <person name="Hernandez M.M."/>
            <person name="Narla N.P."/>
            <person name="Patel R.B."/>
            <person name="Porcella S.F."/>
            <person name="Nash T.E."/>
        </authorList>
    </citation>
    <scope>NUCLEOTIDE SEQUENCE [LARGE SCALE GENOMIC DNA]</scope>
    <source>
        <strain evidence="1 2">GS</strain>
    </source>
</reference>
<evidence type="ECO:0000313" key="1">
    <source>
        <dbReference type="EMBL" id="ESU40845.1"/>
    </source>
</evidence>
<sequence length="613" mass="69718">MEPFVQSTTLNEELKNPHLVETLIRVTPSTGKRIQNADIDNLLTVLKEKLTGQIPEYDVNFNVQGIPLVLSKQSHLELRLTPVFRQPLQIIKKWSNTPMTFEYNRALWPKVNAACIAQASATFSNFSVESPIPALMPYLRYFQMHDDLRTNYSRAWNPSYIKEGDGGEFFYANRYLVSTITGAFTQPIHRSPYEVAALNQQNSNTYLWYGQPLLIQIPLEDILPVFQVPVLPLRQTNTSNINIRLRLRSPRHMFFSAGYFNPSSAAAFISYGANNMNAEIRGIDTLVTENITTDQGTKLRIKDIQTAVVGGGTLAWLKALTSYPFAQYGAIESFFVDFDVDCELVLHCLTTPLLNPLAQRYIEPFIDEQNQFVAHFTDYYTYSQTLNTNLFVNNRFSFTPSQLFYNTTHVALFFIQDINSQFDVDTVSLPKTLSQPLKVGMLGSLFNHTHFVIRENIDIKQFNILLGSSCTPLFDQPLTMADMMVATEEAMKKYNPLEMYGDLLFLQNRLQEGDAFFFFDLTHARNSGFFIDADNMMRVEGVITYREPLDQGTLAIRVPVAQPNTQPAIYGQAPQPRAVPSTTPLIHVILMLLYQNTFTVLLDLDGAVLFQQQ</sequence>
<dbReference type="OrthoDB" id="10345305at2759"/>
<reference evidence="2" key="1">
    <citation type="submission" date="2012-02" db="EMBL/GenBank/DDBJ databases">
        <title>Genome sequencing of Giardia lamblia Genotypes A2 and B isolates (DH and GS) and comparative analysis with the genomes of Genotypes A1 and E (WB and Pig).</title>
        <authorList>
            <person name="Adam R."/>
            <person name="Dahlstrom E."/>
            <person name="Martens C."/>
            <person name="Bruno D."/>
            <person name="Barbian K."/>
            <person name="Porcella S.F."/>
            <person name="Nash T."/>
        </authorList>
    </citation>
    <scope>NUCLEOTIDE SEQUENCE</scope>
    <source>
        <strain evidence="2">GS</strain>
    </source>
</reference>